<evidence type="ECO:0000313" key="8">
    <source>
        <dbReference type="EMBL" id="QPS01413.1"/>
    </source>
</evidence>
<evidence type="ECO:0000313" key="9">
    <source>
        <dbReference type="Proteomes" id="UP000594771"/>
    </source>
</evidence>
<dbReference type="InterPro" id="IPR001478">
    <property type="entry name" value="PDZ"/>
</dbReference>
<dbReference type="Pfam" id="PF13180">
    <property type="entry name" value="PDZ_2"/>
    <property type="match status" value="1"/>
</dbReference>
<sequence length="427" mass="45514">MPKEVNPDKNHNVKDDTKNAINSKWGTAIISGLIGAGLVGGVSAYANQDKVSEDEVKTMVERQVNAESQNKSENKGQQGTQQASVEIQSDVSAVVDKVAGSVVSVVNLARPNNQVYDLFGFTQPSRNSDELKTASEGSGVIYKVHGDKAYIVTNNHVIKGSDALEIILADGTQVPVDLVGADPWTDLAVLAMPAEYAKTVAEFGDSSQLKVGEPAIAIGSPLGSDFASTVTSGIVSGLNRQVPTDLDEDGQSDWTVTAIQTDAAINPGNSGGALVNSAGQVIGINSMKISTAQVEGMGFAIPSNDVTTIISQLEKDGHVTRPGLGLRMASLYQFPLERQKQMLKLPEAVEDGVVVMEVDPNSPADQAGLKQYDVITRFGDHEIKDTTQLRQALYGSDPNGKVEIEYYRNGKKQTTTVQLRPQDHHNA</sequence>
<evidence type="ECO:0000256" key="2">
    <source>
        <dbReference type="ARBA" id="ARBA00022670"/>
    </source>
</evidence>
<evidence type="ECO:0000256" key="4">
    <source>
        <dbReference type="ARBA" id="ARBA00022825"/>
    </source>
</evidence>
<dbReference type="CDD" id="cd06781">
    <property type="entry name" value="cpPDZ_BsHtra-like"/>
    <property type="match status" value="1"/>
</dbReference>
<proteinExistence type="inferred from homology"/>
<protein>
    <submittedName>
        <fullName evidence="7 8">Serine protease</fullName>
    </submittedName>
</protein>
<dbReference type="SUPFAM" id="SSF50156">
    <property type="entry name" value="PDZ domain-like"/>
    <property type="match status" value="1"/>
</dbReference>
<reference evidence="8 9" key="1">
    <citation type="submission" date="2020-12" db="EMBL/GenBank/DDBJ databases">
        <title>FDA dAtabase for Regulatory Grade micrObial Sequences (FDA-ARGOS): Supporting development and validation of Infectious Disease Dx tests.</title>
        <authorList>
            <person name="Sproer C."/>
            <person name="Gronow S."/>
            <person name="Severitt S."/>
            <person name="Schroder I."/>
            <person name="Tallon L."/>
            <person name="Sadzewicz L."/>
            <person name="Zhao X."/>
            <person name="Boylan J."/>
            <person name="Ott S."/>
            <person name="Bowen H."/>
            <person name="Vavikolanu K."/>
            <person name="Mehta A."/>
            <person name="Aluvathingal J."/>
            <person name="Nadendla S."/>
            <person name="Lowell S."/>
            <person name="Myers T."/>
            <person name="Yan Y."/>
            <person name="Sichtig H."/>
        </authorList>
    </citation>
    <scope>NUCLEOTIDE SEQUENCE [LARGE SCALE GENOMIC DNA]</scope>
    <source>
        <strain evidence="8 9">FDAARGOS_911</strain>
    </source>
</reference>
<reference evidence="7" key="2">
    <citation type="submission" date="2022-09" db="EMBL/GenBank/DDBJ databases">
        <title>Aerococcus urinae taxonomy study.</title>
        <authorList>
            <person name="Christensen J."/>
            <person name="Senneby E."/>
        </authorList>
    </citation>
    <scope>NUCLEOTIDE SEQUENCE</scope>
    <source>
        <strain evidence="7">NLD-066-U95</strain>
    </source>
</reference>
<name>A0A0X8FDC2_9LACT</name>
<dbReference type="GO" id="GO:0004252">
    <property type="term" value="F:serine-type endopeptidase activity"/>
    <property type="evidence" value="ECO:0007669"/>
    <property type="project" value="InterPro"/>
</dbReference>
<gene>
    <name evidence="8" type="ORF">I6G68_08585</name>
    <name evidence="7" type="ORF">ODY43_05080</name>
</gene>
<dbReference type="OrthoDB" id="9758917at2"/>
<dbReference type="RefSeq" id="WP_060777756.1">
    <property type="nucleotide sequence ID" value="NZ_CAJHLF010000001.1"/>
</dbReference>
<evidence type="ECO:0000313" key="10">
    <source>
        <dbReference type="Proteomes" id="UP001069145"/>
    </source>
</evidence>
<dbReference type="InterPro" id="IPR001940">
    <property type="entry name" value="Peptidase_S1C"/>
</dbReference>
<dbReference type="PANTHER" id="PTHR43343">
    <property type="entry name" value="PEPTIDASE S12"/>
    <property type="match status" value="1"/>
</dbReference>
<keyword evidence="4" id="KW-0720">Serine protease</keyword>
<keyword evidence="2 8" id="KW-0645">Protease</keyword>
<dbReference type="InterPro" id="IPR043504">
    <property type="entry name" value="Peptidase_S1_PA_chymotrypsin"/>
</dbReference>
<dbReference type="AlphaFoldDB" id="A0A0X8FDC2"/>
<dbReference type="InterPro" id="IPR036034">
    <property type="entry name" value="PDZ_sf"/>
</dbReference>
<dbReference type="Gene3D" id="2.40.10.10">
    <property type="entry name" value="Trypsin-like serine proteases"/>
    <property type="match status" value="2"/>
</dbReference>
<dbReference type="Gene3D" id="2.30.42.10">
    <property type="match status" value="1"/>
</dbReference>
<keyword evidence="10" id="KW-1185">Reference proteome</keyword>
<evidence type="ECO:0000259" key="6">
    <source>
        <dbReference type="SMART" id="SM00228"/>
    </source>
</evidence>
<dbReference type="PRINTS" id="PR00834">
    <property type="entry name" value="PROTEASES2C"/>
</dbReference>
<accession>A0A0X8FDC2</accession>
<dbReference type="PANTHER" id="PTHR43343:SF3">
    <property type="entry name" value="PROTEASE DO-LIKE 8, CHLOROPLASTIC"/>
    <property type="match status" value="1"/>
</dbReference>
<dbReference type="GO" id="GO:0006508">
    <property type="term" value="P:proteolysis"/>
    <property type="evidence" value="ECO:0007669"/>
    <property type="project" value="UniProtKB-KW"/>
</dbReference>
<evidence type="ECO:0000256" key="3">
    <source>
        <dbReference type="ARBA" id="ARBA00022801"/>
    </source>
</evidence>
<dbReference type="KEGG" id="aun:AWM73_01470"/>
<dbReference type="FunFam" id="2.40.10.10:FF:000001">
    <property type="entry name" value="Periplasmic serine protease DegS"/>
    <property type="match status" value="1"/>
</dbReference>
<dbReference type="SUPFAM" id="SSF50494">
    <property type="entry name" value="Trypsin-like serine proteases"/>
    <property type="match status" value="1"/>
</dbReference>
<evidence type="ECO:0000256" key="5">
    <source>
        <dbReference type="SAM" id="MobiDB-lite"/>
    </source>
</evidence>
<dbReference type="InterPro" id="IPR051201">
    <property type="entry name" value="Chloro_Bact_Ser_Proteases"/>
</dbReference>
<evidence type="ECO:0000313" key="7">
    <source>
        <dbReference type="EMBL" id="MCY3053362.1"/>
    </source>
</evidence>
<feature type="region of interest" description="Disordered" evidence="5">
    <location>
        <begin position="65"/>
        <end position="84"/>
    </location>
</feature>
<dbReference type="InterPro" id="IPR009003">
    <property type="entry name" value="Peptidase_S1_PA"/>
</dbReference>
<dbReference type="Pfam" id="PF13365">
    <property type="entry name" value="Trypsin_2"/>
    <property type="match status" value="1"/>
</dbReference>
<organism evidence="8 9">
    <name type="scientific">Aerococcus urinae</name>
    <dbReference type="NCBI Taxonomy" id="1376"/>
    <lineage>
        <taxon>Bacteria</taxon>
        <taxon>Bacillati</taxon>
        <taxon>Bacillota</taxon>
        <taxon>Bacilli</taxon>
        <taxon>Lactobacillales</taxon>
        <taxon>Aerococcaceae</taxon>
        <taxon>Aerococcus</taxon>
    </lineage>
</organism>
<dbReference type="Proteomes" id="UP000594771">
    <property type="component" value="Chromosome"/>
</dbReference>
<evidence type="ECO:0000256" key="1">
    <source>
        <dbReference type="ARBA" id="ARBA00010541"/>
    </source>
</evidence>
<dbReference type="GeneID" id="35767243"/>
<feature type="domain" description="PDZ" evidence="6">
    <location>
        <begin position="322"/>
        <end position="410"/>
    </location>
</feature>
<comment type="similarity">
    <text evidence="1">Belongs to the peptidase S1C family.</text>
</comment>
<dbReference type="EMBL" id="JAOTML010000004">
    <property type="protein sequence ID" value="MCY3053362.1"/>
    <property type="molecule type" value="Genomic_DNA"/>
</dbReference>
<dbReference type="Proteomes" id="UP001069145">
    <property type="component" value="Unassembled WGS sequence"/>
</dbReference>
<keyword evidence="3" id="KW-0378">Hydrolase</keyword>
<dbReference type="SMART" id="SM00228">
    <property type="entry name" value="PDZ"/>
    <property type="match status" value="1"/>
</dbReference>
<dbReference type="EMBL" id="CP065662">
    <property type="protein sequence ID" value="QPS01413.1"/>
    <property type="molecule type" value="Genomic_DNA"/>
</dbReference>